<feature type="domain" description="Peptidase M48" evidence="9">
    <location>
        <begin position="83"/>
        <end position="275"/>
    </location>
</feature>
<evidence type="ECO:0000256" key="8">
    <source>
        <dbReference type="HAMAP-Rule" id="MF_00997"/>
    </source>
</evidence>
<dbReference type="GO" id="GO:0051603">
    <property type="term" value="P:proteolysis involved in protein catabolic process"/>
    <property type="evidence" value="ECO:0007669"/>
    <property type="project" value="TreeGrafter"/>
</dbReference>
<dbReference type="CDD" id="cd07333">
    <property type="entry name" value="M48C_bepA_like"/>
    <property type="match status" value="1"/>
</dbReference>
<evidence type="ECO:0000256" key="5">
    <source>
        <dbReference type="ARBA" id="ARBA00022801"/>
    </source>
</evidence>
<proteinExistence type="inferred from homology"/>
<feature type="binding site" evidence="8">
    <location>
        <position position="152"/>
    </location>
    <ligand>
        <name>Zn(2+)</name>
        <dbReference type="ChEBI" id="CHEBI:29105"/>
        <note>catalytic</note>
    </ligand>
</feature>
<dbReference type="Pfam" id="PF14559">
    <property type="entry name" value="TPR_19"/>
    <property type="match status" value="1"/>
</dbReference>
<evidence type="ECO:0000313" key="10">
    <source>
        <dbReference type="EMBL" id="HEB95086.1"/>
    </source>
</evidence>
<evidence type="ECO:0000256" key="4">
    <source>
        <dbReference type="ARBA" id="ARBA00022764"/>
    </source>
</evidence>
<feature type="active site" evidence="8">
    <location>
        <position position="149"/>
    </location>
</feature>
<comment type="caution">
    <text evidence="10">The sequence shown here is derived from an EMBL/GenBank/DDBJ whole genome shotgun (WGS) entry which is preliminary data.</text>
</comment>
<evidence type="ECO:0000256" key="2">
    <source>
        <dbReference type="ARBA" id="ARBA00022723"/>
    </source>
</evidence>
<dbReference type="EC" id="3.4.-.-" evidence="8"/>
<dbReference type="InterPro" id="IPR011990">
    <property type="entry name" value="TPR-like_helical_dom_sf"/>
</dbReference>
<name>A0A831RKB5_9GAMM</name>
<comment type="similarity">
    <text evidence="8">Belongs to the peptidase M48 family. BepA subfamily.</text>
</comment>
<dbReference type="GO" id="GO:0042597">
    <property type="term" value="C:periplasmic space"/>
    <property type="evidence" value="ECO:0007669"/>
    <property type="project" value="UniProtKB-SubCell"/>
</dbReference>
<keyword evidence="2 8" id="KW-0479">Metal-binding</keyword>
<keyword evidence="7 8" id="KW-0482">Metalloprotease</keyword>
<dbReference type="Proteomes" id="UP000886251">
    <property type="component" value="Unassembled WGS sequence"/>
</dbReference>
<dbReference type="PANTHER" id="PTHR22726">
    <property type="entry name" value="METALLOENDOPEPTIDASE OMA1"/>
    <property type="match status" value="1"/>
</dbReference>
<dbReference type="Gene3D" id="1.25.40.10">
    <property type="entry name" value="Tetratricopeptide repeat domain"/>
    <property type="match status" value="1"/>
</dbReference>
<evidence type="ECO:0000259" key="9">
    <source>
        <dbReference type="Pfam" id="PF01435"/>
    </source>
</evidence>
<keyword evidence="6 8" id="KW-0862">Zinc</keyword>
<dbReference type="InterPro" id="IPR051156">
    <property type="entry name" value="Mito/Outer_Membr_Metalloprot"/>
</dbReference>
<keyword evidence="4 8" id="KW-0574">Periplasm</keyword>
<dbReference type="SUPFAM" id="SSF48452">
    <property type="entry name" value="TPR-like"/>
    <property type="match status" value="1"/>
</dbReference>
<comment type="subcellular location">
    <subcellularLocation>
        <location evidence="8">Periplasm</location>
    </subcellularLocation>
</comment>
<comment type="function">
    <text evidence="8">Functions as both a chaperone and a metalloprotease. Maintains the integrity of the outer membrane by promoting either the assembly or the elimination of outer membrane proteins, depending on their folding state.</text>
</comment>
<evidence type="ECO:0000256" key="7">
    <source>
        <dbReference type="ARBA" id="ARBA00023049"/>
    </source>
</evidence>
<dbReference type="GO" id="GO:0016020">
    <property type="term" value="C:membrane"/>
    <property type="evidence" value="ECO:0007669"/>
    <property type="project" value="InterPro"/>
</dbReference>
<gene>
    <name evidence="10" type="ORF">ENI96_01485</name>
</gene>
<dbReference type="PANTHER" id="PTHR22726:SF1">
    <property type="entry name" value="METALLOENDOPEPTIDASE OMA1, MITOCHONDRIAL"/>
    <property type="match status" value="1"/>
</dbReference>
<dbReference type="GO" id="GO:0008270">
    <property type="term" value="F:zinc ion binding"/>
    <property type="evidence" value="ECO:0007669"/>
    <property type="project" value="UniProtKB-UniRule"/>
</dbReference>
<accession>A0A831RKB5</accession>
<dbReference type="InterPro" id="IPR001915">
    <property type="entry name" value="Peptidase_M48"/>
</dbReference>
<evidence type="ECO:0000256" key="1">
    <source>
        <dbReference type="ARBA" id="ARBA00022670"/>
    </source>
</evidence>
<dbReference type="EMBL" id="DRKP01000016">
    <property type="protein sequence ID" value="HEB95086.1"/>
    <property type="molecule type" value="Genomic_DNA"/>
</dbReference>
<feature type="binding site" evidence="8">
    <location>
        <position position="148"/>
    </location>
    <ligand>
        <name>Zn(2+)</name>
        <dbReference type="ChEBI" id="CHEBI:29105"/>
        <note>catalytic</note>
    </ligand>
</feature>
<sequence>MPGQVSNNMQSDVRFRSPPGRRAVVLTLVTFLFALMPPVRAELALPEIGDPSGNLLSPTQERRLGQAFMRQIRATQPVIEDPLMNSYIQRLGQRLVAASGAAGRSFHFFLIRSPQINAFAGPGGYIGIYTGLVTTTQSESELASVVAHEIAHVTQNHLLRSFDAAQRMSLPMAALAIAALVLGAATDNAAAGVAAASGIQAGEAQRQINFTRANEEEADSFGIKTLARADFDPQAMATFFERMGRATRLYDSGVLPEFLRTHPVTSNRIADARGRAGAYPYRQRPDSLDYHLLRARLRSGEFDDARDAVTFFRENLAARRYRNEEAERYGYVLALTGARQYRKAGAELGKLLRKRPAEIAYLVAQAELLQRQGRPGDGIAVLRDALDLYPGNYPLTIYYSRLLLDQGEAAKALRLLQEQLQGRPREAQLYKLLARAAGAAGQKPLAHSYLADYYYQTGALEAAVRQLQIALRDEGLSYYDNAQMTARLRMMQDELALVENRK</sequence>
<dbReference type="InterPro" id="IPR030873">
    <property type="entry name" value="Protease_BepA"/>
</dbReference>
<dbReference type="HAMAP" id="MF_00997">
    <property type="entry name" value="Protease_BepA"/>
    <property type="match status" value="1"/>
</dbReference>
<comment type="cofactor">
    <cofactor evidence="8">
        <name>Zn(2+)</name>
        <dbReference type="ChEBI" id="CHEBI:29105"/>
    </cofactor>
    <text evidence="8">Binds 1 zinc ion per subunit.</text>
</comment>
<dbReference type="AlphaFoldDB" id="A0A831RKB5"/>
<evidence type="ECO:0000256" key="6">
    <source>
        <dbReference type="ARBA" id="ARBA00022833"/>
    </source>
</evidence>
<reference evidence="10" key="1">
    <citation type="journal article" date="2020" name="mSystems">
        <title>Genome- and Community-Level Interaction Insights into Carbon Utilization and Element Cycling Functions of Hydrothermarchaeota in Hydrothermal Sediment.</title>
        <authorList>
            <person name="Zhou Z."/>
            <person name="Liu Y."/>
            <person name="Xu W."/>
            <person name="Pan J."/>
            <person name="Luo Z.H."/>
            <person name="Li M."/>
        </authorList>
    </citation>
    <scope>NUCLEOTIDE SEQUENCE [LARGE SCALE GENOMIC DNA]</scope>
    <source>
        <strain evidence="10">HyVt-443</strain>
    </source>
</reference>
<feature type="binding site" evidence="8">
    <location>
        <position position="215"/>
    </location>
    <ligand>
        <name>Zn(2+)</name>
        <dbReference type="ChEBI" id="CHEBI:29105"/>
        <note>catalytic</note>
    </ligand>
</feature>
<organism evidence="10">
    <name type="scientific">Sedimenticola thiotaurini</name>
    <dbReference type="NCBI Taxonomy" id="1543721"/>
    <lineage>
        <taxon>Bacteria</taxon>
        <taxon>Pseudomonadati</taxon>
        <taxon>Pseudomonadota</taxon>
        <taxon>Gammaproteobacteria</taxon>
        <taxon>Chromatiales</taxon>
        <taxon>Sedimenticolaceae</taxon>
        <taxon>Sedimenticola</taxon>
    </lineage>
</organism>
<keyword evidence="5 8" id="KW-0378">Hydrolase</keyword>
<protein>
    <recommendedName>
        <fullName evidence="8">Putative beta-barrel assembly-enhancing protease</fullName>
        <ecNumber evidence="8">3.4.-.-</ecNumber>
    </recommendedName>
</protein>
<keyword evidence="3 8" id="KW-0732">Signal</keyword>
<dbReference type="Pfam" id="PF01435">
    <property type="entry name" value="Peptidase_M48"/>
    <property type="match status" value="1"/>
</dbReference>
<dbReference type="GO" id="GO:0004222">
    <property type="term" value="F:metalloendopeptidase activity"/>
    <property type="evidence" value="ECO:0007669"/>
    <property type="project" value="InterPro"/>
</dbReference>
<evidence type="ECO:0000256" key="3">
    <source>
        <dbReference type="ARBA" id="ARBA00022729"/>
    </source>
</evidence>
<dbReference type="Gene3D" id="3.30.2010.10">
    <property type="entry name" value="Metalloproteases ('zincins'), catalytic domain"/>
    <property type="match status" value="1"/>
</dbReference>
<feature type="active site" description="Proton donor" evidence="8">
    <location>
        <position position="219"/>
    </location>
</feature>
<keyword evidence="1 8" id="KW-0645">Protease</keyword>